<evidence type="ECO:0000256" key="1">
    <source>
        <dbReference type="SAM" id="MobiDB-lite"/>
    </source>
</evidence>
<reference evidence="2 3" key="1">
    <citation type="journal article" date="2014" name="Agronomy (Basel)">
        <title>A Draft Genome Sequence for Ensete ventricosum, the Drought-Tolerant Tree Against Hunger.</title>
        <authorList>
            <person name="Harrison J."/>
            <person name="Moore K.A."/>
            <person name="Paszkiewicz K."/>
            <person name="Jones T."/>
            <person name="Grant M."/>
            <person name="Ambacheew D."/>
            <person name="Muzemil S."/>
            <person name="Studholme D.J."/>
        </authorList>
    </citation>
    <scope>NUCLEOTIDE SEQUENCE [LARGE SCALE GENOMIC DNA]</scope>
</reference>
<dbReference type="AlphaFoldDB" id="A0A426YQR0"/>
<evidence type="ECO:0000313" key="2">
    <source>
        <dbReference type="EMBL" id="RRT54035.1"/>
    </source>
</evidence>
<gene>
    <name evidence="2" type="ORF">B296_00034389</name>
</gene>
<feature type="region of interest" description="Disordered" evidence="1">
    <location>
        <begin position="25"/>
        <end position="56"/>
    </location>
</feature>
<feature type="non-terminal residue" evidence="2">
    <location>
        <position position="1"/>
    </location>
</feature>
<feature type="compositionally biased region" description="Low complexity" evidence="1">
    <location>
        <begin position="42"/>
        <end position="56"/>
    </location>
</feature>
<proteinExistence type="predicted"/>
<evidence type="ECO:0000313" key="3">
    <source>
        <dbReference type="Proteomes" id="UP000287651"/>
    </source>
</evidence>
<name>A0A426YQR0_ENSVE</name>
<sequence length="206" mass="21147">LLTLTPLLPPSPALGYRLAADANRCPAASTTPPATRFPCGGPRRTSLPPSLSQSSTLVPQPLPPLSLLYSAIVVSTAAKPSSIAPAPAASQPSSSPPLQPLLPAVVAASSHALCHRGPLVGPPPPLPPLQEPLPTTPLAAAPLAATAAAPYCHRCHSLLLTRLPQQPLPLPAVASCYHHCPTISNQLFDILVILTPTSCGQVLLHL</sequence>
<dbReference type="Proteomes" id="UP000287651">
    <property type="component" value="Unassembled WGS sequence"/>
</dbReference>
<accession>A0A426YQR0</accession>
<dbReference type="EMBL" id="AMZH03010813">
    <property type="protein sequence ID" value="RRT54035.1"/>
    <property type="molecule type" value="Genomic_DNA"/>
</dbReference>
<comment type="caution">
    <text evidence="2">The sequence shown here is derived from an EMBL/GenBank/DDBJ whole genome shotgun (WGS) entry which is preliminary data.</text>
</comment>
<organism evidence="2 3">
    <name type="scientific">Ensete ventricosum</name>
    <name type="common">Abyssinian banana</name>
    <name type="synonym">Musa ensete</name>
    <dbReference type="NCBI Taxonomy" id="4639"/>
    <lineage>
        <taxon>Eukaryota</taxon>
        <taxon>Viridiplantae</taxon>
        <taxon>Streptophyta</taxon>
        <taxon>Embryophyta</taxon>
        <taxon>Tracheophyta</taxon>
        <taxon>Spermatophyta</taxon>
        <taxon>Magnoliopsida</taxon>
        <taxon>Liliopsida</taxon>
        <taxon>Zingiberales</taxon>
        <taxon>Musaceae</taxon>
        <taxon>Ensete</taxon>
    </lineage>
</organism>
<protein>
    <submittedName>
        <fullName evidence="2">Uncharacterized protein</fullName>
    </submittedName>
</protein>